<dbReference type="STRING" id="1182543.W9W0E3"/>
<sequence length="99" mass="11360">MAQPRLTVRDYHVGWIRAIAVECAVVSSQERRSGGVLQYDYGKTIQNRQFEVTGSLDKSSRLMLQALQKLSVQHERRGHAIAQTIELMTNKSARLRTRY</sequence>
<gene>
    <name evidence="1" type="ORF">A1O5_11713</name>
</gene>
<dbReference type="OrthoDB" id="4120225at2759"/>
<organism evidence="1 2">
    <name type="scientific">Cladophialophora psammophila CBS 110553</name>
    <dbReference type="NCBI Taxonomy" id="1182543"/>
    <lineage>
        <taxon>Eukaryota</taxon>
        <taxon>Fungi</taxon>
        <taxon>Dikarya</taxon>
        <taxon>Ascomycota</taxon>
        <taxon>Pezizomycotina</taxon>
        <taxon>Eurotiomycetes</taxon>
        <taxon>Chaetothyriomycetidae</taxon>
        <taxon>Chaetothyriales</taxon>
        <taxon>Herpotrichiellaceae</taxon>
        <taxon>Cladophialophora</taxon>
    </lineage>
</organism>
<evidence type="ECO:0000313" key="2">
    <source>
        <dbReference type="Proteomes" id="UP000019471"/>
    </source>
</evidence>
<name>W9W0E3_9EURO</name>
<accession>W9W0E3</accession>
<dbReference type="AlphaFoldDB" id="W9W0E3"/>
<dbReference type="EMBL" id="AMGX01000028">
    <property type="protein sequence ID" value="EXJ61398.1"/>
    <property type="molecule type" value="Genomic_DNA"/>
</dbReference>
<reference evidence="1 2" key="1">
    <citation type="submission" date="2013-03" db="EMBL/GenBank/DDBJ databases">
        <title>The Genome Sequence of Cladophialophora psammophila CBS 110553.</title>
        <authorList>
            <consortium name="The Broad Institute Genomics Platform"/>
            <person name="Cuomo C."/>
            <person name="de Hoog S."/>
            <person name="Gorbushina A."/>
            <person name="Walker B."/>
            <person name="Young S.K."/>
            <person name="Zeng Q."/>
            <person name="Gargeya S."/>
            <person name="Fitzgerald M."/>
            <person name="Haas B."/>
            <person name="Abouelleil A."/>
            <person name="Allen A.W."/>
            <person name="Alvarado L."/>
            <person name="Arachchi H.M."/>
            <person name="Berlin A.M."/>
            <person name="Chapman S.B."/>
            <person name="Gainer-Dewar J."/>
            <person name="Goldberg J."/>
            <person name="Griggs A."/>
            <person name="Gujja S."/>
            <person name="Hansen M."/>
            <person name="Howarth C."/>
            <person name="Imamovic A."/>
            <person name="Ireland A."/>
            <person name="Larimer J."/>
            <person name="McCowan C."/>
            <person name="Murphy C."/>
            <person name="Pearson M."/>
            <person name="Poon T.W."/>
            <person name="Priest M."/>
            <person name="Roberts A."/>
            <person name="Saif S."/>
            <person name="Shea T."/>
            <person name="Sisk P."/>
            <person name="Sykes S."/>
            <person name="Wortman J."/>
            <person name="Nusbaum C."/>
            <person name="Birren B."/>
        </authorList>
    </citation>
    <scope>NUCLEOTIDE SEQUENCE [LARGE SCALE GENOMIC DNA]</scope>
    <source>
        <strain evidence="1 2">CBS 110553</strain>
    </source>
</reference>
<evidence type="ECO:0000313" key="1">
    <source>
        <dbReference type="EMBL" id="EXJ61398.1"/>
    </source>
</evidence>
<proteinExistence type="predicted"/>
<comment type="caution">
    <text evidence="1">The sequence shown here is derived from an EMBL/GenBank/DDBJ whole genome shotgun (WGS) entry which is preliminary data.</text>
</comment>
<dbReference type="HOGENOM" id="CLU_2320145_0_0_1"/>
<dbReference type="GeneID" id="19196401"/>
<protein>
    <submittedName>
        <fullName evidence="1">Uncharacterized protein</fullName>
    </submittedName>
</protein>
<dbReference type="Proteomes" id="UP000019471">
    <property type="component" value="Unassembled WGS sequence"/>
</dbReference>
<keyword evidence="2" id="KW-1185">Reference proteome</keyword>
<dbReference type="RefSeq" id="XP_007750474.1">
    <property type="nucleotide sequence ID" value="XM_007752284.1"/>
</dbReference>